<comment type="caution">
    <text evidence="1">The sequence shown here is derived from an EMBL/GenBank/DDBJ whole genome shotgun (WGS) entry which is preliminary data.</text>
</comment>
<sequence length="58" mass="6648">MQKKYKGLTELINAEEAANKYYQSLPDYVKQQIDTRADSVNSFASLKDYAENLTRGDN</sequence>
<dbReference type="Proteomes" id="UP000886743">
    <property type="component" value="Unassembled WGS sequence"/>
</dbReference>
<protein>
    <submittedName>
        <fullName evidence="1">Uncharacterized protein</fullName>
    </submittedName>
</protein>
<reference evidence="1" key="2">
    <citation type="journal article" date="2021" name="PeerJ">
        <title>Extensive microbial diversity within the chicken gut microbiome revealed by metagenomics and culture.</title>
        <authorList>
            <person name="Gilroy R."/>
            <person name="Ravi A."/>
            <person name="Getino M."/>
            <person name="Pursley I."/>
            <person name="Horton D.L."/>
            <person name="Alikhan N.F."/>
            <person name="Baker D."/>
            <person name="Gharbi K."/>
            <person name="Hall N."/>
            <person name="Watson M."/>
            <person name="Adriaenssens E.M."/>
            <person name="Foster-Nyarko E."/>
            <person name="Jarju S."/>
            <person name="Secka A."/>
            <person name="Antonio M."/>
            <person name="Oren A."/>
            <person name="Chaudhuri R.R."/>
            <person name="La Ragione R."/>
            <person name="Hildebrand F."/>
            <person name="Pallen M.J."/>
        </authorList>
    </citation>
    <scope>NUCLEOTIDE SEQUENCE</scope>
    <source>
        <strain evidence="1">4920</strain>
    </source>
</reference>
<reference evidence="1" key="1">
    <citation type="submission" date="2020-10" db="EMBL/GenBank/DDBJ databases">
        <authorList>
            <person name="Gilroy R."/>
        </authorList>
    </citation>
    <scope>NUCLEOTIDE SEQUENCE</scope>
    <source>
        <strain evidence="1">4920</strain>
    </source>
</reference>
<dbReference type="EMBL" id="DVOF01000074">
    <property type="protein sequence ID" value="HIV02433.1"/>
    <property type="molecule type" value="Genomic_DNA"/>
</dbReference>
<organism evidence="1 2">
    <name type="scientific">Candidatus Aphodoplasma excrementigallinarum</name>
    <dbReference type="NCBI Taxonomy" id="2840673"/>
    <lineage>
        <taxon>Bacteria</taxon>
        <taxon>Bacillati</taxon>
        <taxon>Bacillota</taxon>
        <taxon>Clostridia</taxon>
        <taxon>Eubacteriales</taxon>
        <taxon>Candidatus Aphodoplasma</taxon>
    </lineage>
</organism>
<dbReference type="AlphaFoldDB" id="A0A9D1NHA1"/>
<evidence type="ECO:0000313" key="2">
    <source>
        <dbReference type="Proteomes" id="UP000886743"/>
    </source>
</evidence>
<gene>
    <name evidence="1" type="ORF">IAC74_02570</name>
</gene>
<evidence type="ECO:0000313" key="1">
    <source>
        <dbReference type="EMBL" id="HIV02433.1"/>
    </source>
</evidence>
<accession>A0A9D1NHA1</accession>
<name>A0A9D1NHA1_9FIRM</name>
<proteinExistence type="predicted"/>